<reference evidence="8 9" key="1">
    <citation type="submission" date="2017-01" db="EMBL/GenBank/DDBJ databases">
        <title>Draft genome sequence of Diplodia seriata F98.1, a fungal species involved in grapevine trunk diseases.</title>
        <authorList>
            <person name="Robert-Siegwald G."/>
            <person name="Vallet J."/>
            <person name="Abou-Mansour E."/>
            <person name="Xu J."/>
            <person name="Rey P."/>
            <person name="Bertsch C."/>
            <person name="Rego C."/>
            <person name="Larignon P."/>
            <person name="Fontaine F."/>
            <person name="Lebrun M.-H."/>
        </authorList>
    </citation>
    <scope>NUCLEOTIDE SEQUENCE [LARGE SCALE GENOMIC DNA]</scope>
    <source>
        <strain evidence="8 9">F98.1</strain>
    </source>
</reference>
<dbReference type="Gene3D" id="1.20.1340.10">
    <property type="entry name" value="dopa decarboxylase, N-terminal domain"/>
    <property type="match status" value="1"/>
</dbReference>
<dbReference type="GO" id="GO:0006520">
    <property type="term" value="P:amino acid metabolic process"/>
    <property type="evidence" value="ECO:0007669"/>
    <property type="project" value="InterPro"/>
</dbReference>
<dbReference type="GO" id="GO:0005737">
    <property type="term" value="C:cytoplasm"/>
    <property type="evidence" value="ECO:0007669"/>
    <property type="project" value="TreeGrafter"/>
</dbReference>
<evidence type="ECO:0000256" key="4">
    <source>
        <dbReference type="ARBA" id="ARBA00022898"/>
    </source>
</evidence>
<dbReference type="PANTHER" id="PTHR11999">
    <property type="entry name" value="GROUP II PYRIDOXAL-5-PHOSPHATE DECARBOXYLASE"/>
    <property type="match status" value="1"/>
</dbReference>
<dbReference type="InterPro" id="IPR015421">
    <property type="entry name" value="PyrdxlP-dep_Trfase_major"/>
</dbReference>
<dbReference type="InterPro" id="IPR015422">
    <property type="entry name" value="PyrdxlP-dep_Trfase_small"/>
</dbReference>
<protein>
    <submittedName>
        <fullName evidence="8">Tyrosine decarboxylase 1</fullName>
    </submittedName>
</protein>
<dbReference type="InterPro" id="IPR021115">
    <property type="entry name" value="Pyridoxal-P_BS"/>
</dbReference>
<evidence type="ECO:0000256" key="3">
    <source>
        <dbReference type="ARBA" id="ARBA00022793"/>
    </source>
</evidence>
<evidence type="ECO:0000256" key="2">
    <source>
        <dbReference type="ARBA" id="ARBA00009533"/>
    </source>
</evidence>
<evidence type="ECO:0000256" key="7">
    <source>
        <dbReference type="RuleBase" id="RU000382"/>
    </source>
</evidence>
<dbReference type="Gene3D" id="3.40.640.10">
    <property type="entry name" value="Type I PLP-dependent aspartate aminotransferase-like (Major domain)"/>
    <property type="match status" value="1"/>
</dbReference>
<dbReference type="SUPFAM" id="SSF53383">
    <property type="entry name" value="PLP-dependent transferases"/>
    <property type="match status" value="1"/>
</dbReference>
<dbReference type="PRINTS" id="PR00800">
    <property type="entry name" value="YHDCRBOXLASE"/>
</dbReference>
<dbReference type="Gene3D" id="3.90.1150.10">
    <property type="entry name" value="Aspartate Aminotransferase, domain 1"/>
    <property type="match status" value="1"/>
</dbReference>
<keyword evidence="3" id="KW-0210">Decarboxylase</keyword>
<feature type="modified residue" description="N6-(pyridoxal phosphate)lysine" evidence="6">
    <location>
        <position position="308"/>
    </location>
</feature>
<dbReference type="AlphaFoldDB" id="A0A1S8BKC6"/>
<keyword evidence="4 6" id="KW-0663">Pyridoxal phosphate</keyword>
<dbReference type="Proteomes" id="UP000190776">
    <property type="component" value="Unassembled WGS sequence"/>
</dbReference>
<gene>
    <name evidence="8" type="ORF">BK809_0008026</name>
</gene>
<dbReference type="PANTHER" id="PTHR11999:SF70">
    <property type="entry name" value="MIP05841P"/>
    <property type="match status" value="1"/>
</dbReference>
<dbReference type="GO" id="GO:0019752">
    <property type="term" value="P:carboxylic acid metabolic process"/>
    <property type="evidence" value="ECO:0007669"/>
    <property type="project" value="InterPro"/>
</dbReference>
<dbReference type="STRING" id="420778.A0A1S8BKC6"/>
<dbReference type="InterPro" id="IPR015424">
    <property type="entry name" value="PyrdxlP-dep_Trfase"/>
</dbReference>
<proteinExistence type="inferred from homology"/>
<dbReference type="EMBL" id="MSZU01000076">
    <property type="protein sequence ID" value="OMP87934.1"/>
    <property type="molecule type" value="Genomic_DNA"/>
</dbReference>
<organism evidence="8 9">
    <name type="scientific">Diplodia seriata</name>
    <dbReference type="NCBI Taxonomy" id="420778"/>
    <lineage>
        <taxon>Eukaryota</taxon>
        <taxon>Fungi</taxon>
        <taxon>Dikarya</taxon>
        <taxon>Ascomycota</taxon>
        <taxon>Pezizomycotina</taxon>
        <taxon>Dothideomycetes</taxon>
        <taxon>Dothideomycetes incertae sedis</taxon>
        <taxon>Botryosphaeriales</taxon>
        <taxon>Botryosphaeriaceae</taxon>
        <taxon>Diplodia</taxon>
    </lineage>
</organism>
<evidence type="ECO:0000313" key="9">
    <source>
        <dbReference type="Proteomes" id="UP000190776"/>
    </source>
</evidence>
<dbReference type="Pfam" id="PF00282">
    <property type="entry name" value="Pyridoxal_deC"/>
    <property type="match status" value="1"/>
</dbReference>
<dbReference type="InterPro" id="IPR002129">
    <property type="entry name" value="PyrdxlP-dep_de-COase"/>
</dbReference>
<keyword evidence="5 7" id="KW-0456">Lyase</keyword>
<evidence type="ECO:0000256" key="1">
    <source>
        <dbReference type="ARBA" id="ARBA00001933"/>
    </source>
</evidence>
<dbReference type="GO" id="GO:0030170">
    <property type="term" value="F:pyridoxal phosphate binding"/>
    <property type="evidence" value="ECO:0007669"/>
    <property type="project" value="InterPro"/>
</dbReference>
<name>A0A1S8BKC6_9PEZI</name>
<evidence type="ECO:0000256" key="5">
    <source>
        <dbReference type="ARBA" id="ARBA00023239"/>
    </source>
</evidence>
<sequence>MDSNQFREAAHAAIEEIIQYYDTIESRRVLSNVSPGYLRELVPAAAPAAPEPWSAIQADIERVVMPGLTHWQSPNFMAFFPAHSTYPGMLGELYSAAFTAPAFNWLCSPAVTELETVVLDWLAQLLGLPACYRSEGEGGGVIQGSASEAVVTVMVAARERALRSLTEGLEGREREDKVDALRGKLVALGSEHAHSSTQKGAIIAGTRFRAVPGAREDGFAMTGKALRRALEDCERDGLVPYYLTATLGTTSTCAVDRFEEIAEVLRDFPNVWVHVDAAYAGAALVCEEYQHLTPPLAHFDSFDMNMHKWLLTNFDASCLFVKKRSDLTTALSITPSYLRNSFSDSGLVTDYRDWQIPLGRRFRSLKIWFVLRSYGAEGLKAHIRKHVGFGELFHQLALERPDLFELVSGPQFALNVLNVVPRRRWLKSQAAAGGDAAAARRPRRVSASQPDPDHEAYLNDFTSDAEDHALLDKNEITRDVYETINTRGEIFLTSGIVGGVYVIRVVASTPRVEERHIRKAFDILVSTAEEVLNGKAGGGGAADASSA</sequence>
<comment type="similarity">
    <text evidence="2 7">Belongs to the group II decarboxylase family.</text>
</comment>
<dbReference type="GO" id="GO:0016831">
    <property type="term" value="F:carboxy-lyase activity"/>
    <property type="evidence" value="ECO:0007669"/>
    <property type="project" value="UniProtKB-KW"/>
</dbReference>
<comment type="cofactor">
    <cofactor evidence="1 6 7">
        <name>pyridoxal 5'-phosphate</name>
        <dbReference type="ChEBI" id="CHEBI:597326"/>
    </cofactor>
</comment>
<dbReference type="PROSITE" id="PS00392">
    <property type="entry name" value="DDC_GAD_HDC_YDC"/>
    <property type="match status" value="1"/>
</dbReference>
<evidence type="ECO:0000313" key="8">
    <source>
        <dbReference type="EMBL" id="OMP87934.1"/>
    </source>
</evidence>
<evidence type="ECO:0000256" key="6">
    <source>
        <dbReference type="PIRSR" id="PIRSR602129-50"/>
    </source>
</evidence>
<dbReference type="OrthoDB" id="639767at2759"/>
<dbReference type="InterPro" id="IPR010977">
    <property type="entry name" value="Aromatic_deC"/>
</dbReference>
<comment type="caution">
    <text evidence="8">The sequence shown here is derived from an EMBL/GenBank/DDBJ whole genome shotgun (WGS) entry which is preliminary data.</text>
</comment>
<accession>A0A1S8BKC6</accession>